<evidence type="ECO:0000313" key="3">
    <source>
        <dbReference type="EMBL" id="GAA4785556.1"/>
    </source>
</evidence>
<dbReference type="SUPFAM" id="SSF53756">
    <property type="entry name" value="UDP-Glycosyltransferase/glycogen phosphorylase"/>
    <property type="match status" value="1"/>
</dbReference>
<dbReference type="InterPro" id="IPR001296">
    <property type="entry name" value="Glyco_trans_1"/>
</dbReference>
<dbReference type="EMBL" id="BAABIQ010000005">
    <property type="protein sequence ID" value="GAA4785556.1"/>
    <property type="molecule type" value="Genomic_DNA"/>
</dbReference>
<evidence type="ECO:0000313" key="4">
    <source>
        <dbReference type="Proteomes" id="UP001501411"/>
    </source>
</evidence>
<comment type="caution">
    <text evidence="3">The sequence shown here is derived from an EMBL/GenBank/DDBJ whole genome shotgun (WGS) entry which is preliminary data.</text>
</comment>
<proteinExistence type="predicted"/>
<protein>
    <submittedName>
        <fullName evidence="3">Glycosyltransferase</fullName>
    </submittedName>
</protein>
<evidence type="ECO:0000256" key="1">
    <source>
        <dbReference type="ARBA" id="ARBA00022679"/>
    </source>
</evidence>
<dbReference type="PANTHER" id="PTHR46401">
    <property type="entry name" value="GLYCOSYLTRANSFERASE WBBK-RELATED"/>
    <property type="match status" value="1"/>
</dbReference>
<dbReference type="PANTHER" id="PTHR46401:SF2">
    <property type="entry name" value="GLYCOSYLTRANSFERASE WBBK-RELATED"/>
    <property type="match status" value="1"/>
</dbReference>
<reference evidence="4" key="1">
    <citation type="journal article" date="2019" name="Int. J. Syst. Evol. Microbiol.">
        <title>The Global Catalogue of Microorganisms (GCM) 10K type strain sequencing project: providing services to taxonomists for standard genome sequencing and annotation.</title>
        <authorList>
            <consortium name="The Broad Institute Genomics Platform"/>
            <consortium name="The Broad Institute Genome Sequencing Center for Infectious Disease"/>
            <person name="Wu L."/>
            <person name="Ma J."/>
        </authorList>
    </citation>
    <scope>NUCLEOTIDE SEQUENCE [LARGE SCALE GENOMIC DNA]</scope>
    <source>
        <strain evidence="4">JCM 18200</strain>
    </source>
</reference>
<name>A0ABP9AT46_9SPHI</name>
<dbReference type="Pfam" id="PF00534">
    <property type="entry name" value="Glycos_transf_1"/>
    <property type="match status" value="1"/>
</dbReference>
<accession>A0ABP9AT46</accession>
<sequence length="388" mass="45758">MNFLYDLVASQPNSSGAFHGGGKYAKKVFLELCKLNTGWTIFGYFDSLKELDQDIQNCCKEMQIQLIDKVNFDICTAIKKYDIKRFYSALPEYMLDVLKTDCDFYGTVHGLRMLETRYSLHTLRFTKSSKEKIKYTFKILFDRHFIKKDKMRLERYVVGKMKVIAVSEHTKYSIANYFPTINPENIKVFYSPSVTDYAYNSPNLHRDKHIDDLRDEYFLLVSGNRWIKNNLRAMQAFDQMLTERPYIKKKMVITGVNNPEIFSKHLIHKDKFVFLEYVDEDYLNHLFEHCYALMYLSLNEGFGYPPLEAMRHAKPVIASPLTSIPEICGEGVLYTNPFDIAEIKNRLLQICLNDDRYKQFSKKGRLRYQEIYEKQKSDLLHLVSYLLN</sequence>
<keyword evidence="4" id="KW-1185">Reference proteome</keyword>
<feature type="domain" description="Glycosyl transferase family 1" evidence="2">
    <location>
        <begin position="208"/>
        <end position="366"/>
    </location>
</feature>
<gene>
    <name evidence="3" type="ORF">GCM10023231_11830</name>
</gene>
<keyword evidence="1" id="KW-0808">Transferase</keyword>
<dbReference type="Gene3D" id="3.40.50.2000">
    <property type="entry name" value="Glycogen Phosphorylase B"/>
    <property type="match status" value="1"/>
</dbReference>
<dbReference type="RefSeq" id="WP_345230800.1">
    <property type="nucleotide sequence ID" value="NZ_BAABIQ010000005.1"/>
</dbReference>
<organism evidence="3 4">
    <name type="scientific">Olivibacter ginsenosidimutans</name>
    <dbReference type="NCBI Taxonomy" id="1176537"/>
    <lineage>
        <taxon>Bacteria</taxon>
        <taxon>Pseudomonadati</taxon>
        <taxon>Bacteroidota</taxon>
        <taxon>Sphingobacteriia</taxon>
        <taxon>Sphingobacteriales</taxon>
        <taxon>Sphingobacteriaceae</taxon>
        <taxon>Olivibacter</taxon>
    </lineage>
</organism>
<evidence type="ECO:0000259" key="2">
    <source>
        <dbReference type="Pfam" id="PF00534"/>
    </source>
</evidence>
<dbReference type="Proteomes" id="UP001501411">
    <property type="component" value="Unassembled WGS sequence"/>
</dbReference>